<keyword evidence="3" id="KW-1185">Reference proteome</keyword>
<dbReference type="Proteomes" id="UP000309676">
    <property type="component" value="Unassembled WGS sequence"/>
</dbReference>
<dbReference type="AlphaFoldDB" id="A0A5R9G718"/>
<dbReference type="OrthoDB" id="9803772at2"/>
<protein>
    <submittedName>
        <fullName evidence="2">GNAT family N-acetyltransferase</fullName>
    </submittedName>
</protein>
<comment type="caution">
    <text evidence="2">The sequence shown here is derived from an EMBL/GenBank/DDBJ whole genome shotgun (WGS) entry which is preliminary data.</text>
</comment>
<dbReference type="EMBL" id="VCIW01000005">
    <property type="protein sequence ID" value="TLS52212.1"/>
    <property type="molecule type" value="Genomic_DNA"/>
</dbReference>
<dbReference type="InterPro" id="IPR000182">
    <property type="entry name" value="GNAT_dom"/>
</dbReference>
<keyword evidence="2" id="KW-0808">Transferase</keyword>
<dbReference type="PROSITE" id="PS51186">
    <property type="entry name" value="GNAT"/>
    <property type="match status" value="1"/>
</dbReference>
<dbReference type="Gene3D" id="3.40.630.30">
    <property type="match status" value="1"/>
</dbReference>
<feature type="domain" description="N-acetyltransferase" evidence="1">
    <location>
        <begin position="3"/>
        <end position="155"/>
    </location>
</feature>
<dbReference type="GO" id="GO:0016747">
    <property type="term" value="F:acyltransferase activity, transferring groups other than amino-acyl groups"/>
    <property type="evidence" value="ECO:0007669"/>
    <property type="project" value="InterPro"/>
</dbReference>
<dbReference type="CDD" id="cd04301">
    <property type="entry name" value="NAT_SF"/>
    <property type="match status" value="1"/>
</dbReference>
<name>A0A5R9G718_9BACL</name>
<evidence type="ECO:0000259" key="1">
    <source>
        <dbReference type="PROSITE" id="PS51186"/>
    </source>
</evidence>
<proteinExistence type="predicted"/>
<sequence length="168" mass="19636">MEVVIKRLDSEELLNLWKLAFQVQKIYRTDDYYFRCLEENKSGTRVTLFASIGDSIAGCAHLKYKSEYPHFYEQGIPEINDLNVFPEFRRRGIANRLLEEFERIVRKGHKRIGIGVGLYRDYGAAQRIYCRRGYIPDGNGLVYNNVEVEPGTTVQVDDDLNLYFIKQL</sequence>
<organism evidence="2 3">
    <name type="scientific">Paenibacillus antri</name>
    <dbReference type="NCBI Taxonomy" id="2582848"/>
    <lineage>
        <taxon>Bacteria</taxon>
        <taxon>Bacillati</taxon>
        <taxon>Bacillota</taxon>
        <taxon>Bacilli</taxon>
        <taxon>Bacillales</taxon>
        <taxon>Paenibacillaceae</taxon>
        <taxon>Paenibacillus</taxon>
    </lineage>
</organism>
<dbReference type="RefSeq" id="WP_138193869.1">
    <property type="nucleotide sequence ID" value="NZ_VCIW01000005.1"/>
</dbReference>
<dbReference type="SUPFAM" id="SSF55729">
    <property type="entry name" value="Acyl-CoA N-acyltransferases (Nat)"/>
    <property type="match status" value="1"/>
</dbReference>
<evidence type="ECO:0000313" key="2">
    <source>
        <dbReference type="EMBL" id="TLS52212.1"/>
    </source>
</evidence>
<dbReference type="InterPro" id="IPR016181">
    <property type="entry name" value="Acyl_CoA_acyltransferase"/>
</dbReference>
<gene>
    <name evidence="2" type="ORF">FE782_09550</name>
</gene>
<reference evidence="2 3" key="1">
    <citation type="submission" date="2019-05" db="EMBL/GenBank/DDBJ databases">
        <authorList>
            <person name="Narsing Rao M.P."/>
            <person name="Li W.J."/>
        </authorList>
    </citation>
    <scope>NUCLEOTIDE SEQUENCE [LARGE SCALE GENOMIC DNA]</scope>
    <source>
        <strain evidence="2 3">SYSU_K30003</strain>
    </source>
</reference>
<dbReference type="Pfam" id="PF00583">
    <property type="entry name" value="Acetyltransf_1"/>
    <property type="match status" value="1"/>
</dbReference>
<evidence type="ECO:0000313" key="3">
    <source>
        <dbReference type="Proteomes" id="UP000309676"/>
    </source>
</evidence>
<accession>A0A5R9G718</accession>